<dbReference type="Pfam" id="PF04266">
    <property type="entry name" value="ASCH"/>
    <property type="match status" value="1"/>
</dbReference>
<feature type="region of interest" description="Disordered" evidence="1">
    <location>
        <begin position="291"/>
        <end position="318"/>
    </location>
</feature>
<feature type="domain" description="ASCH" evidence="3">
    <location>
        <begin position="14"/>
        <end position="118"/>
    </location>
</feature>
<proteinExistence type="predicted"/>
<name>A0A7J7H5B0_CAMSI</name>
<keyword evidence="5" id="KW-1185">Reference proteome</keyword>
<dbReference type="SUPFAM" id="SSF88697">
    <property type="entry name" value="PUA domain-like"/>
    <property type="match status" value="1"/>
</dbReference>
<dbReference type="EMBL" id="JACBKZ010000006">
    <property type="protein sequence ID" value="KAF5948153.1"/>
    <property type="molecule type" value="Genomic_DNA"/>
</dbReference>
<comment type="caution">
    <text evidence="4">The sequence shown here is derived from an EMBL/GenBank/DDBJ whole genome shotgun (WGS) entry which is preliminary data.</text>
</comment>
<dbReference type="AlphaFoldDB" id="A0A7J7H5B0"/>
<evidence type="ECO:0000256" key="1">
    <source>
        <dbReference type="SAM" id="MobiDB-lite"/>
    </source>
</evidence>
<dbReference type="PANTHER" id="PTHR12963:SF0">
    <property type="entry name" value="EXPRESSED PROTEIN"/>
    <property type="match status" value="1"/>
</dbReference>
<evidence type="ECO:0000313" key="4">
    <source>
        <dbReference type="EMBL" id="KAF5948153.1"/>
    </source>
</evidence>
<dbReference type="InterPro" id="IPR039128">
    <property type="entry name" value="TRIP4-like"/>
</dbReference>
<dbReference type="Proteomes" id="UP000593564">
    <property type="component" value="Unassembled WGS sequence"/>
</dbReference>
<keyword evidence="2" id="KW-1133">Transmembrane helix</keyword>
<dbReference type="InterPro" id="IPR015947">
    <property type="entry name" value="PUA-like_sf"/>
</dbReference>
<dbReference type="CDD" id="cd06554">
    <property type="entry name" value="ASCH_ASC-1_like"/>
    <property type="match status" value="1"/>
</dbReference>
<protein>
    <recommendedName>
        <fullName evidence="3">ASCH domain-containing protein</fullName>
    </recommendedName>
</protein>
<accession>A0A7J7H5B0</accession>
<evidence type="ECO:0000313" key="5">
    <source>
        <dbReference type="Proteomes" id="UP000593564"/>
    </source>
</evidence>
<reference evidence="5" key="1">
    <citation type="journal article" date="2020" name="Nat. Commun.">
        <title>Genome assembly of wild tea tree DASZ reveals pedigree and selection history of tea varieties.</title>
        <authorList>
            <person name="Zhang W."/>
            <person name="Zhang Y."/>
            <person name="Qiu H."/>
            <person name="Guo Y."/>
            <person name="Wan H."/>
            <person name="Zhang X."/>
            <person name="Scossa F."/>
            <person name="Alseekh S."/>
            <person name="Zhang Q."/>
            <person name="Wang P."/>
            <person name="Xu L."/>
            <person name="Schmidt M.H."/>
            <person name="Jia X."/>
            <person name="Li D."/>
            <person name="Zhu A."/>
            <person name="Guo F."/>
            <person name="Chen W."/>
            <person name="Ni D."/>
            <person name="Usadel B."/>
            <person name="Fernie A.R."/>
            <person name="Wen W."/>
        </authorList>
    </citation>
    <scope>NUCLEOTIDE SEQUENCE [LARGE SCALE GENOMIC DNA]</scope>
    <source>
        <strain evidence="5">cv. G240</strain>
    </source>
</reference>
<dbReference type="PANTHER" id="PTHR12963">
    <property type="entry name" value="THYROID RECEPTOR INTERACTING PROTEIN RELATED"/>
    <property type="match status" value="1"/>
</dbReference>
<dbReference type="Gene3D" id="2.30.130.30">
    <property type="entry name" value="Hypothetical protein"/>
    <property type="match status" value="1"/>
</dbReference>
<evidence type="ECO:0000259" key="3">
    <source>
        <dbReference type="Pfam" id="PF04266"/>
    </source>
</evidence>
<keyword evidence="2" id="KW-0812">Transmembrane</keyword>
<evidence type="ECO:0000256" key="2">
    <source>
        <dbReference type="SAM" id="Phobius"/>
    </source>
</evidence>
<reference evidence="4 5" key="2">
    <citation type="submission" date="2020-07" db="EMBL/GenBank/DDBJ databases">
        <title>Genome assembly of wild tea tree DASZ reveals pedigree and selection history of tea varieties.</title>
        <authorList>
            <person name="Zhang W."/>
        </authorList>
    </citation>
    <scope>NUCLEOTIDE SEQUENCE [LARGE SCALE GENOMIC DNA]</scope>
    <source>
        <strain evidence="5">cv. G240</strain>
        <tissue evidence="4">Leaf</tissue>
    </source>
</reference>
<feature type="transmembrane region" description="Helical" evidence="2">
    <location>
        <begin position="545"/>
        <end position="565"/>
    </location>
</feature>
<organism evidence="4 5">
    <name type="scientific">Camellia sinensis</name>
    <name type="common">Tea plant</name>
    <name type="synonym">Thea sinensis</name>
    <dbReference type="NCBI Taxonomy" id="4442"/>
    <lineage>
        <taxon>Eukaryota</taxon>
        <taxon>Viridiplantae</taxon>
        <taxon>Streptophyta</taxon>
        <taxon>Embryophyta</taxon>
        <taxon>Tracheophyta</taxon>
        <taxon>Spermatophyta</taxon>
        <taxon>Magnoliopsida</taxon>
        <taxon>eudicotyledons</taxon>
        <taxon>Gunneridae</taxon>
        <taxon>Pentapetalae</taxon>
        <taxon>asterids</taxon>
        <taxon>Ericales</taxon>
        <taxon>Theaceae</taxon>
        <taxon>Camellia</taxon>
    </lineage>
</organism>
<keyword evidence="2" id="KW-0472">Membrane</keyword>
<dbReference type="InterPro" id="IPR007374">
    <property type="entry name" value="ASCH_domain"/>
</dbReference>
<sequence length="571" mass="63753">MERRNNGMYRNQCLTMHQPWASLLVHGIKRIEGRSWPAPIRAYVESAISLLCGKSCILKAVFGSMLLVRFQNDATIKAMEDFYREIYAVNGITDLKFPQHYPVSRLLGCIEVVGCLRCEELACWKEVPEGLQVRLEGLTNFCWLCEEPQVGGFVLLNWLSQWRCAGYHGVYNLERKIYEAAVGGLVPVESPLPVKFQLPNPRDPFSLKPGSISVCFPDSKASEVEKSSSLNAAIAGACAAASQYSKKGQNLETNAFKNRHVVEHFTRPRQLNSNSLVVHKMAADEVGTLVCHNNEPSSHSEHEGTSNSHKQFSHAKLSHHPGPSSKVCNLFSSVIVNSYDLSKNFLTVCLDQVICGLGTDLSTEKGRGLGVLVTFNRALLGKWLWRFAWEPKQLWRRVVVGKYGLVRGDWGSGDVIGSHGCGLWKGIWLERVEFWDRVGFRMGYGMREAMVASYLGGGDVVVWDIHLRRSIQDWEVDQLELWGIYIGWVGVLVGEVERDFPWKSIWVSGVPSKISFFMWTVVLAAEGDGYVVELVWSSGRSLSATFVVIIASFFDVASLIFAAAVKGLRPA</sequence>
<gene>
    <name evidence="4" type="ORF">HYC85_014110</name>
</gene>